<evidence type="ECO:0008006" key="3">
    <source>
        <dbReference type="Google" id="ProtNLM"/>
    </source>
</evidence>
<sequence>MEENGVQIRLTAGEMAQLWNQYLNDSASICVLTYFREKAEDDEIKPIIDFAIELSKRHVKTITSILTEEKNEVPHGFSVEEDVHLTAPRLYSDSFVLNFINQMSKVGLTLYGAAVAASVRNDIRTYYTNCLTETMKLYNLSTELLLSKGLFIRSPNLPNLEKVEFVKKQWFMLDVIGEKRPLVAAEVDNLFANLQRNALGVAVLTGFSQVAKNKDVKQFFLKGLEVGNKHIKLFRGKLEESKLPAPMGWDAEITNSTTQTFSDKLMLYLTSGLISMSVGYYGTGVSQSPRGDLSSMYNRLSLEVQMYAEDGANIMIKNKWLEQPPMASDRDELIRSKKQI</sequence>
<dbReference type="Pfam" id="PF11553">
    <property type="entry name" value="DUF3231"/>
    <property type="match status" value="2"/>
</dbReference>
<reference evidence="2" key="1">
    <citation type="submission" date="2020-07" db="EMBL/GenBank/DDBJ databases">
        <authorList>
            <person name="Partida-Martinez L."/>
            <person name="Huntemann M."/>
            <person name="Clum A."/>
            <person name="Wang J."/>
            <person name="Palaniappan K."/>
            <person name="Ritter S."/>
            <person name="Chen I.-M."/>
            <person name="Stamatis D."/>
            <person name="Reddy T."/>
            <person name="O'Malley R."/>
            <person name="Daum C."/>
            <person name="Shapiro N."/>
            <person name="Ivanova N."/>
            <person name="Kyrpides N."/>
            <person name="Woyke T."/>
        </authorList>
    </citation>
    <scope>NUCLEOTIDE SEQUENCE [LARGE SCALE GENOMIC DNA]</scope>
    <source>
        <strain evidence="2">AT2.8</strain>
    </source>
</reference>
<dbReference type="Proteomes" id="UP000548423">
    <property type="component" value="Unassembled WGS sequence"/>
</dbReference>
<evidence type="ECO:0000313" key="1">
    <source>
        <dbReference type="EMBL" id="NYE07520.1"/>
    </source>
</evidence>
<dbReference type="InterPro" id="IPR021617">
    <property type="entry name" value="DUF3231"/>
</dbReference>
<evidence type="ECO:0000313" key="2">
    <source>
        <dbReference type="Proteomes" id="UP000548423"/>
    </source>
</evidence>
<gene>
    <name evidence="1" type="ORF">F4694_004331</name>
</gene>
<reference evidence="2" key="2">
    <citation type="submission" date="2020-08" db="EMBL/GenBank/DDBJ databases">
        <title>The Agave Microbiome: Exploring the role of microbial communities in plant adaptations to desert environments.</title>
        <authorList>
            <person name="Partida-Martinez L.P."/>
        </authorList>
    </citation>
    <scope>NUCLEOTIDE SEQUENCE [LARGE SCALE GENOMIC DNA]</scope>
    <source>
        <strain evidence="2">AT2.8</strain>
    </source>
</reference>
<dbReference type="Gene3D" id="1.20.1260.10">
    <property type="match status" value="2"/>
</dbReference>
<protein>
    <recommendedName>
        <fullName evidence="3">DUF3231 family protein</fullName>
    </recommendedName>
</protein>
<name>A0A852TF57_9BACI</name>
<dbReference type="AlphaFoldDB" id="A0A852TF57"/>
<dbReference type="EMBL" id="JACCBX010000009">
    <property type="protein sequence ID" value="NYE07520.1"/>
    <property type="molecule type" value="Genomic_DNA"/>
</dbReference>
<comment type="caution">
    <text evidence="1">The sequence shown here is derived from an EMBL/GenBank/DDBJ whole genome shotgun (WGS) entry which is preliminary data.</text>
</comment>
<proteinExistence type="predicted"/>
<dbReference type="InterPro" id="IPR012347">
    <property type="entry name" value="Ferritin-like"/>
</dbReference>
<accession>A0A852TF57</accession>
<organism evidence="1 2">
    <name type="scientific">Neobacillus niacini</name>
    <dbReference type="NCBI Taxonomy" id="86668"/>
    <lineage>
        <taxon>Bacteria</taxon>
        <taxon>Bacillati</taxon>
        <taxon>Bacillota</taxon>
        <taxon>Bacilli</taxon>
        <taxon>Bacillales</taxon>
        <taxon>Bacillaceae</taxon>
        <taxon>Neobacillus</taxon>
    </lineage>
</organism>